<feature type="region of interest" description="Disordered" evidence="2">
    <location>
        <begin position="591"/>
        <end position="624"/>
    </location>
</feature>
<dbReference type="GO" id="GO:0090314">
    <property type="term" value="P:positive regulation of protein targeting to membrane"/>
    <property type="evidence" value="ECO:0007669"/>
    <property type="project" value="TreeGrafter"/>
</dbReference>
<keyword evidence="5" id="KW-1185">Reference proteome</keyword>
<dbReference type="Pfam" id="PF23128">
    <property type="entry name" value="YbjQ_4"/>
    <property type="match status" value="1"/>
</dbReference>
<feature type="compositionally biased region" description="Low complexity" evidence="2">
    <location>
        <begin position="665"/>
        <end position="675"/>
    </location>
</feature>
<dbReference type="PANTHER" id="PTHR37412:SF2">
    <property type="entry name" value="C2 DOMAIN-CONTAINING PROTEIN 5"/>
    <property type="match status" value="1"/>
</dbReference>
<dbReference type="GO" id="GO:0072659">
    <property type="term" value="P:protein localization to plasma membrane"/>
    <property type="evidence" value="ECO:0007669"/>
    <property type="project" value="TreeGrafter"/>
</dbReference>
<evidence type="ECO:0000313" key="5">
    <source>
        <dbReference type="Proteomes" id="UP000691718"/>
    </source>
</evidence>
<feature type="region of interest" description="Disordered" evidence="2">
    <location>
        <begin position="874"/>
        <end position="905"/>
    </location>
</feature>
<evidence type="ECO:0000256" key="2">
    <source>
        <dbReference type="SAM" id="MobiDB-lite"/>
    </source>
</evidence>
<dbReference type="InterPro" id="IPR057815">
    <property type="entry name" value="C2CD5_C"/>
</dbReference>
<protein>
    <submittedName>
        <fullName evidence="4">(apollo) hypothetical protein</fullName>
    </submittedName>
</protein>
<feature type="compositionally biased region" description="Polar residues" evidence="2">
    <location>
        <begin position="1115"/>
        <end position="1126"/>
    </location>
</feature>
<dbReference type="GO" id="GO:0005509">
    <property type="term" value="F:calcium ion binding"/>
    <property type="evidence" value="ECO:0007669"/>
    <property type="project" value="TreeGrafter"/>
</dbReference>
<feature type="compositionally biased region" description="Basic and acidic residues" evidence="2">
    <location>
        <begin position="510"/>
        <end position="527"/>
    </location>
</feature>
<evidence type="ECO:0000313" key="4">
    <source>
        <dbReference type="EMBL" id="CAG4954812.1"/>
    </source>
</evidence>
<dbReference type="Proteomes" id="UP000691718">
    <property type="component" value="Unassembled WGS sequence"/>
</dbReference>
<feature type="compositionally biased region" description="Basic and acidic residues" evidence="2">
    <location>
        <begin position="1084"/>
        <end position="1106"/>
    </location>
</feature>
<feature type="region of interest" description="Disordered" evidence="2">
    <location>
        <begin position="659"/>
        <end position="678"/>
    </location>
</feature>
<dbReference type="InterPro" id="IPR038983">
    <property type="entry name" value="C2CD5"/>
</dbReference>
<feature type="compositionally biased region" description="Basic and acidic residues" evidence="2">
    <location>
        <begin position="611"/>
        <end position="621"/>
    </location>
</feature>
<keyword evidence="1" id="KW-0175">Coiled coil</keyword>
<dbReference type="GO" id="GO:0010828">
    <property type="term" value="P:positive regulation of D-glucose transmembrane transport"/>
    <property type="evidence" value="ECO:0007669"/>
    <property type="project" value="TreeGrafter"/>
</dbReference>
<proteinExistence type="predicted"/>
<comment type="caution">
    <text evidence="4">The sequence shown here is derived from an EMBL/GenBank/DDBJ whole genome shotgun (WGS) entry which is preliminary data.</text>
</comment>
<dbReference type="Pfam" id="PF00168">
    <property type="entry name" value="C2"/>
    <property type="match status" value="1"/>
</dbReference>
<dbReference type="SMART" id="SM00239">
    <property type="entry name" value="C2"/>
    <property type="match status" value="1"/>
</dbReference>
<feature type="region of interest" description="Disordered" evidence="2">
    <location>
        <begin position="1084"/>
        <end position="1151"/>
    </location>
</feature>
<dbReference type="GO" id="GO:0065002">
    <property type="term" value="P:intracellular protein transmembrane transport"/>
    <property type="evidence" value="ECO:0007669"/>
    <property type="project" value="TreeGrafter"/>
</dbReference>
<evidence type="ECO:0000259" key="3">
    <source>
        <dbReference type="PROSITE" id="PS50004"/>
    </source>
</evidence>
<dbReference type="GO" id="GO:0005886">
    <property type="term" value="C:plasma membrane"/>
    <property type="evidence" value="ECO:0007669"/>
    <property type="project" value="TreeGrafter"/>
</dbReference>
<feature type="compositionally biased region" description="Low complexity" evidence="2">
    <location>
        <begin position="591"/>
        <end position="602"/>
    </location>
</feature>
<feature type="domain" description="C2" evidence="3">
    <location>
        <begin position="1"/>
        <end position="107"/>
    </location>
</feature>
<evidence type="ECO:0000256" key="1">
    <source>
        <dbReference type="SAM" id="Coils"/>
    </source>
</evidence>
<dbReference type="GO" id="GO:0005544">
    <property type="term" value="F:calcium-dependent phospholipid binding"/>
    <property type="evidence" value="ECO:0007669"/>
    <property type="project" value="InterPro"/>
</dbReference>
<feature type="compositionally biased region" description="Polar residues" evidence="2">
    <location>
        <begin position="814"/>
        <end position="824"/>
    </location>
</feature>
<dbReference type="Pfam" id="PF23025">
    <property type="entry name" value="YbjQ_2"/>
    <property type="match status" value="3"/>
</dbReference>
<organism evidence="4 5">
    <name type="scientific">Parnassius apollo</name>
    <name type="common">Apollo butterfly</name>
    <name type="synonym">Papilio apollo</name>
    <dbReference type="NCBI Taxonomy" id="110799"/>
    <lineage>
        <taxon>Eukaryota</taxon>
        <taxon>Metazoa</taxon>
        <taxon>Ecdysozoa</taxon>
        <taxon>Arthropoda</taxon>
        <taxon>Hexapoda</taxon>
        <taxon>Insecta</taxon>
        <taxon>Pterygota</taxon>
        <taxon>Neoptera</taxon>
        <taxon>Endopterygota</taxon>
        <taxon>Lepidoptera</taxon>
        <taxon>Glossata</taxon>
        <taxon>Ditrysia</taxon>
        <taxon>Papilionoidea</taxon>
        <taxon>Papilionidae</taxon>
        <taxon>Parnassiinae</taxon>
        <taxon>Parnassini</taxon>
        <taxon>Parnassius</taxon>
        <taxon>Parnassius</taxon>
    </lineage>
</organism>
<dbReference type="EMBL" id="CAJQZP010000295">
    <property type="protein sequence ID" value="CAG4954815.1"/>
    <property type="molecule type" value="Genomic_DNA"/>
</dbReference>
<dbReference type="CDD" id="cd08688">
    <property type="entry name" value="C2_KIAA0528-like"/>
    <property type="match status" value="1"/>
</dbReference>
<dbReference type="PROSITE" id="PS50004">
    <property type="entry name" value="C2"/>
    <property type="match status" value="1"/>
</dbReference>
<dbReference type="GO" id="GO:0031340">
    <property type="term" value="P:positive regulation of vesicle fusion"/>
    <property type="evidence" value="ECO:0007669"/>
    <property type="project" value="TreeGrafter"/>
</dbReference>
<gene>
    <name evidence="4" type="ORF">PAPOLLO_LOCUS5154</name>
</gene>
<feature type="region of interest" description="Disordered" evidence="2">
    <location>
        <begin position="483"/>
        <end position="527"/>
    </location>
</feature>
<dbReference type="InterPro" id="IPR056431">
    <property type="entry name" value="C2CD5_YbjQ-rel_dom"/>
</dbReference>
<name>A0A8S3WE45_PARAO</name>
<reference evidence="4" key="1">
    <citation type="submission" date="2021-04" db="EMBL/GenBank/DDBJ databases">
        <authorList>
            <person name="Tunstrom K."/>
        </authorList>
    </citation>
    <scope>NUCLEOTIDE SEQUENCE</scope>
</reference>
<dbReference type="InterPro" id="IPR000008">
    <property type="entry name" value="C2_dom"/>
</dbReference>
<accession>A0A8S3WE45</accession>
<sequence length="2148" mass="234767">MPGKIKVKVLAGRNLPVMDRAGDTTDAFVEIKFGGITHKTDVCRKSLNPHWSSTEWYRFEVDESELQDEPLQLRLMDHDTYSANDAIGKVVISLAPLLAREANNAKGIGGPPGGAVMSGWIPVFDTMHGIRGELNVIVKVELFSDFNKYKTSSCGVQFFHCPMIPPGYRAAAIHGFVEELIVNDDPEYQWIDKIRTPRASNEARQVAFIKLSNQVQRLVGLKAAELGANAVVGYQQDFDLEGEAGVVARAIGTAVSITPLPTPSQPINMPPCSQQQLRKYLDILANDDESVSDLTEYYQNHQDELLKLLNILNPKAPYLLDEPDNLDEDDKSVELVKEPVARNYGGDRSIYQEDYVSKQSLRHLSEDQTDLNRLLNRSSDYDSDSSGPLQKIKKIKINFFTKRFSVSRSRKTEKQDDQISLKSNSSDNSRISITDIKNEFKKLKRLKKPKILKVINKEEEGIGMASILARSVIHAQTSLACIAESQDSEHSPASTMRHISESEPTINFSDEEKNKGDLDRNSTKDTLNDNKTVIPEICCSSLENIKSENYEGKDSKIQRELSESCPTTPMVIRSDNLLKLPEEGDFYGSVSSALSGRSSEYTSSDEDDESSELKTDTERTIETTSSVVESVLSRNTDPNLIAQAERKLSSLEINSGDGKVHKIQDGNNEENGNNDVKTMGSTSNGCVVILEECNCSDVNKKDNAEEKSITDKINVNINVPNSSDAACLKNKCVTKKSSNHIRMNNPFAHKKASKSVSAPSSPVDRKGFVYRSSKRIKRQLTKITKSSMIKSLSHYTLRPKKTHEDPKTAMSHPGSASNVTSKAPSETVLGSPFLSYTDLLSLDRQGFEANTRLHKSDETGIAKFSMYIGSEPVSRTSFSGPSGHHSKSQSFREQRSHKKERSALKPTGLIHTAMETILMDKVQSLLIPTSPDPIQSNDQKFFDDLNEKLEEVEVSRKKIEQRQLESEIIRDNKNEIDSLKDKKKLVRQDSIHSTAETGESSKLSNNLEPNHIIPCKLTNTPVLQHFHPILSGTPLESIPSLPESSMDRVESLDVEGVDDKCESGTNSASVCGNLHAACRFDRSERDRDKNEKEKGSPRHARHESYGGREPVAGATAQNASLNSSSIPVGISHRRSSDSDLSITPKGSSLNASVGNAGSGGGAILRPSMNSNNLDMLEYPFLTMTEYPPGFIVHIGGTVCARSVKLVDGGGESAARAAWWAELRTELRAHARALRCTAVLAYCERVAVREDVCVLSASGTAAVINLDCDFVSDETPVTVGGSRVVLEEAEEAESCGAAHVPYCAGAPPYRAELAPCGGCRRARVPTVLLATCAKPSRLVSYPIAVTITAVAARVRRAPPASEPGARDISDQLPFLEYELHKLLLAKLRMQPASEPGARDISDQLPFLEYELHKLLLAKLRMQGANAIFSLQTQIAIGERCVMALASGTAMRLVALPAPTPPTIKASENDKNALEIQKALRDTFHANLIANGYDVGPPEQGCNGGAAETEEPPVLDLCVDKDACLLELDETEDVETAKSLCVRHTGMQVYTPALRAARGAPPHAFMQVWRARLGGCGGRWRRWGAAGGTRAGRRRVQAAAPAARRARNALLPPGPARGTYCIYVLLMSDWRRVRWPVPCTSCGACSPPRSPRPPSTWTCPRYVLYVRTATERLAARALAGATYKLRRLQPAALATPAFHLGLPERLAARALAGATFKLRRLQLAALATPAFHLDLPEVRTVRTATERLVARALAGATYMLRRLQPVAVATPAFHLDQPKDEIQLVVSGTAIPLIGAGRMEVPNGTQGSTPPAEPDDDIFALDEEHLVKAPPELVENKSNAGQGSARVCVTTLSSVDGARARRVCALRLLFVRETTAVRELGGLSGFLHTFACEVNVRELGGLSGFLHTFASEVNVRELGGLSGFLHTFACEVNVCVLRLLFVRNTTAMRELGGFSGFLHTFVCEVNVRELGGLSGFLHTFACEVNVRELGGLSGFLHTFACEVNVRELGGLSGFLHTFACEVYVRELVGQSGFLHTFAYEVNVRDPGGLSGFLHTFVCEVNVCAPRLLFVCETTAVRELGGLSGFLHTFACEIKTPHLRLRAIVRAYTAALGGNALTSFYITQLMLQDNAHKNQGQCLLSVGGDVVHVTY</sequence>
<dbReference type="InterPro" id="IPR037785">
    <property type="entry name" value="C2_C2CD5"/>
</dbReference>
<dbReference type="EMBL" id="CAJQZP010000295">
    <property type="protein sequence ID" value="CAG4954812.1"/>
    <property type="molecule type" value="Genomic_DNA"/>
</dbReference>
<feature type="coiled-coil region" evidence="1">
    <location>
        <begin position="942"/>
        <end position="989"/>
    </location>
</feature>
<dbReference type="PANTHER" id="PTHR37412">
    <property type="entry name" value="C2 DOMAIN-CONTAINING PROTEIN 5"/>
    <property type="match status" value="1"/>
</dbReference>
<dbReference type="OrthoDB" id="419768at2759"/>
<feature type="region of interest" description="Disordered" evidence="2">
    <location>
        <begin position="799"/>
        <end position="825"/>
    </location>
</feature>